<keyword evidence="4" id="KW-0472">Membrane</keyword>
<evidence type="ECO:0000256" key="2">
    <source>
        <dbReference type="SAM" id="Coils"/>
    </source>
</evidence>
<accession>A0A1H2AMH0</accession>
<proteinExistence type="inferred from homology"/>
<dbReference type="PANTHER" id="PTHR37313:SF2">
    <property type="entry name" value="UPF0749 PROTEIN YLXX"/>
    <property type="match status" value="1"/>
</dbReference>
<feature type="transmembrane region" description="Helical" evidence="4">
    <location>
        <begin position="63"/>
        <end position="80"/>
    </location>
</feature>
<dbReference type="Proteomes" id="UP000199103">
    <property type="component" value="Chromosome I"/>
</dbReference>
<dbReference type="Gene3D" id="3.30.70.1880">
    <property type="entry name" value="Protein of unknown function DUF881"/>
    <property type="match status" value="1"/>
</dbReference>
<dbReference type="GO" id="GO:0005886">
    <property type="term" value="C:plasma membrane"/>
    <property type="evidence" value="ECO:0007669"/>
    <property type="project" value="TreeGrafter"/>
</dbReference>
<dbReference type="STRING" id="630515.SAMN04489812_6067"/>
<sequence length="288" mass="30570">MPDPEPGKKDPQQETAGSERVHEHAEDAPQVDPQVDGPSTRSGPLDPRRRLVRSITRPGRGQIIAAVMLFVVAVAGIAQVRSKAANEAYSSARQDDLVQILDGLNGESRRLESEVQNLERTRQSLRSGADRERVARSETQQRVDDLGILAGTVRATGPGVEITVKDPAGKLGPELLLEGIEELRDAGAEAIEINGKVRVVASTSFAGSAGALTVDRVPVKGPVVIEAIGDADSLASGASFRGGFVDQVTGSAQGSIDITKQQELRIDSLHTARENQYAHPASSPTGRR</sequence>
<evidence type="ECO:0000313" key="5">
    <source>
        <dbReference type="EMBL" id="SDT47198.1"/>
    </source>
</evidence>
<dbReference type="OrthoDB" id="3211287at2"/>
<feature type="compositionally biased region" description="Basic and acidic residues" evidence="3">
    <location>
        <begin position="1"/>
        <end position="27"/>
    </location>
</feature>
<dbReference type="EMBL" id="LT629772">
    <property type="protein sequence ID" value="SDT47198.1"/>
    <property type="molecule type" value="Genomic_DNA"/>
</dbReference>
<reference evidence="5 6" key="1">
    <citation type="submission" date="2016-10" db="EMBL/GenBank/DDBJ databases">
        <authorList>
            <person name="de Groot N.N."/>
        </authorList>
    </citation>
    <scope>NUCLEOTIDE SEQUENCE [LARGE SCALE GENOMIC DNA]</scope>
    <source>
        <strain evidence="5 6">DSM 21800</strain>
    </source>
</reference>
<keyword evidence="6" id="KW-1185">Reference proteome</keyword>
<evidence type="ECO:0000313" key="6">
    <source>
        <dbReference type="Proteomes" id="UP000199103"/>
    </source>
</evidence>
<dbReference type="PANTHER" id="PTHR37313">
    <property type="entry name" value="UPF0749 PROTEIN RV1825"/>
    <property type="match status" value="1"/>
</dbReference>
<protein>
    <submittedName>
        <fullName evidence="5">Uncharacterized conserved protein YlxW, UPF0749 family</fullName>
    </submittedName>
</protein>
<name>A0A1H2AMH0_9ACTN</name>
<keyword evidence="2" id="KW-0175">Coiled coil</keyword>
<feature type="region of interest" description="Disordered" evidence="3">
    <location>
        <begin position="269"/>
        <end position="288"/>
    </location>
</feature>
<evidence type="ECO:0000256" key="3">
    <source>
        <dbReference type="SAM" id="MobiDB-lite"/>
    </source>
</evidence>
<organism evidence="5 6">
    <name type="scientific">Microlunatus soli</name>
    <dbReference type="NCBI Taxonomy" id="630515"/>
    <lineage>
        <taxon>Bacteria</taxon>
        <taxon>Bacillati</taxon>
        <taxon>Actinomycetota</taxon>
        <taxon>Actinomycetes</taxon>
        <taxon>Propionibacteriales</taxon>
        <taxon>Propionibacteriaceae</taxon>
        <taxon>Microlunatus</taxon>
    </lineage>
</organism>
<feature type="coiled-coil region" evidence="2">
    <location>
        <begin position="101"/>
        <end position="128"/>
    </location>
</feature>
<comment type="similarity">
    <text evidence="1">Belongs to the UPF0749 family.</text>
</comment>
<keyword evidence="4" id="KW-1133">Transmembrane helix</keyword>
<dbReference type="InterPro" id="IPR010273">
    <property type="entry name" value="DUF881"/>
</dbReference>
<evidence type="ECO:0000256" key="4">
    <source>
        <dbReference type="SAM" id="Phobius"/>
    </source>
</evidence>
<dbReference type="AlphaFoldDB" id="A0A1H2AMH0"/>
<gene>
    <name evidence="5" type="ORF">SAMN04489812_6067</name>
</gene>
<evidence type="ECO:0000256" key="1">
    <source>
        <dbReference type="ARBA" id="ARBA00009108"/>
    </source>
</evidence>
<dbReference type="Pfam" id="PF05949">
    <property type="entry name" value="DUF881"/>
    <property type="match status" value="1"/>
</dbReference>
<feature type="region of interest" description="Disordered" evidence="3">
    <location>
        <begin position="1"/>
        <end position="49"/>
    </location>
</feature>
<dbReference type="RefSeq" id="WP_091531235.1">
    <property type="nucleotide sequence ID" value="NZ_LT629772.1"/>
</dbReference>
<keyword evidence="4" id="KW-0812">Transmembrane</keyword>